<dbReference type="OrthoDB" id="9769739at2"/>
<evidence type="ECO:0000259" key="6">
    <source>
        <dbReference type="PROSITE" id="PS50801"/>
    </source>
</evidence>
<proteinExistence type="predicted"/>
<evidence type="ECO:0000256" key="5">
    <source>
        <dbReference type="SAM" id="Phobius"/>
    </source>
</evidence>
<dbReference type="EMBL" id="CP046052">
    <property type="protein sequence ID" value="QGM45750.1"/>
    <property type="molecule type" value="Genomic_DNA"/>
</dbReference>
<evidence type="ECO:0000256" key="4">
    <source>
        <dbReference type="ARBA" id="ARBA00023136"/>
    </source>
</evidence>
<keyword evidence="3 5" id="KW-1133">Transmembrane helix</keyword>
<accession>A0A6B8KH32</accession>
<evidence type="ECO:0000256" key="1">
    <source>
        <dbReference type="ARBA" id="ARBA00004141"/>
    </source>
</evidence>
<dbReference type="GO" id="GO:0016020">
    <property type="term" value="C:membrane"/>
    <property type="evidence" value="ECO:0007669"/>
    <property type="project" value="UniProtKB-SubCell"/>
</dbReference>
<gene>
    <name evidence="7" type="ORF">H2LOC_008560</name>
</gene>
<dbReference type="PANTHER" id="PTHR11814">
    <property type="entry name" value="SULFATE TRANSPORTER"/>
    <property type="match status" value="1"/>
</dbReference>
<dbReference type="InterPro" id="IPR036513">
    <property type="entry name" value="STAS_dom_sf"/>
</dbReference>
<dbReference type="KEGG" id="mhey:H2LOC_008560"/>
<dbReference type="AlphaFoldDB" id="A0A6B8KH32"/>
<feature type="transmembrane region" description="Helical" evidence="5">
    <location>
        <begin position="308"/>
        <end position="327"/>
    </location>
</feature>
<reference evidence="7 8" key="1">
    <citation type="submission" date="2019-11" db="EMBL/GenBank/DDBJ databases">
        <title>The genome sequence of Methylocystis heyeri.</title>
        <authorList>
            <person name="Oshkin I.Y."/>
            <person name="Miroshnikov K."/>
            <person name="Dedysh S.N."/>
        </authorList>
    </citation>
    <scope>NUCLEOTIDE SEQUENCE [LARGE SCALE GENOMIC DNA]</scope>
    <source>
        <strain evidence="7 8">H2</strain>
    </source>
</reference>
<sequence>MKMTETSNAEADGRDEKGFVEAFAPRLIEALRSGYSIADFKTDVVAGFSVAVVSLPLAMALAVASGLSPSAGLSAAIVGGFITSLLGGSSYQIGGPATAFVALVAKTVESHGVQGLLAATIMAGLILLALGYMRFGSYIKYLPHSVPVGFTAGVAVILLASQARDFLGLEIAHEPAGFLPKLEAISGNLGGVHFQSLLLACATLAFVVYQRKRQAWWGGMLTTIAAGAAVAWLLGLDVGTIGSRYGGIPDAALKAAAPGVSLATLLELTPTAIAIATLSAIESLLSAVVADGMTGERHNSNAELVAQGWANVFCGFFGGVSSAGALTRTATNIRAGAKTPLAGISCALFLLLFVSIAAPLAAHIPLPTLAAVLVVIAWDMIDRKAILSIFRRDKEEALLLCVTLLLTVFRDATEGIAVGVSFGSLLFMHRMAEYVEWQIRASQPLTQGTKGPQGAPSAAGRSEGALVYRFEGPLFFGVASTIFDALERISPPPSSYVIDFHMVPFIDGSAAESFLAFAEKAHEQGRRVVVAGAARNVRRKLIANQPSRRIIEFSMDEEPSVAAPQPPTRSAGIPAGQAEQIQLLAPNRE</sequence>
<dbReference type="CDD" id="cd07042">
    <property type="entry name" value="STAS_SulP_like_sulfate_transporter"/>
    <property type="match status" value="1"/>
</dbReference>
<feature type="domain" description="STAS" evidence="6">
    <location>
        <begin position="455"/>
        <end position="541"/>
    </location>
</feature>
<organism evidence="7 8">
    <name type="scientific">Methylocystis heyeri</name>
    <dbReference type="NCBI Taxonomy" id="391905"/>
    <lineage>
        <taxon>Bacteria</taxon>
        <taxon>Pseudomonadati</taxon>
        <taxon>Pseudomonadota</taxon>
        <taxon>Alphaproteobacteria</taxon>
        <taxon>Hyphomicrobiales</taxon>
        <taxon>Methylocystaceae</taxon>
        <taxon>Methylocystis</taxon>
    </lineage>
</organism>
<dbReference type="PROSITE" id="PS50801">
    <property type="entry name" value="STAS"/>
    <property type="match status" value="1"/>
</dbReference>
<feature type="transmembrane region" description="Helical" evidence="5">
    <location>
        <begin position="145"/>
        <end position="164"/>
    </location>
</feature>
<dbReference type="SUPFAM" id="SSF52091">
    <property type="entry name" value="SpoIIaa-like"/>
    <property type="match status" value="1"/>
</dbReference>
<dbReference type="GO" id="GO:0055085">
    <property type="term" value="P:transmembrane transport"/>
    <property type="evidence" value="ECO:0007669"/>
    <property type="project" value="InterPro"/>
</dbReference>
<evidence type="ECO:0000313" key="7">
    <source>
        <dbReference type="EMBL" id="QGM45750.1"/>
    </source>
</evidence>
<feature type="transmembrane region" description="Helical" evidence="5">
    <location>
        <begin position="44"/>
        <end position="64"/>
    </location>
</feature>
<dbReference type="InterPro" id="IPR002645">
    <property type="entry name" value="STAS_dom"/>
</dbReference>
<dbReference type="Pfam" id="PF00916">
    <property type="entry name" value="Sulfate_transp"/>
    <property type="match status" value="1"/>
</dbReference>
<dbReference type="InterPro" id="IPR011547">
    <property type="entry name" value="SLC26A/SulP_dom"/>
</dbReference>
<dbReference type="Proteomes" id="UP000309061">
    <property type="component" value="Chromosome"/>
</dbReference>
<feature type="transmembrane region" description="Helical" evidence="5">
    <location>
        <begin position="71"/>
        <end position="93"/>
    </location>
</feature>
<feature type="transmembrane region" description="Helical" evidence="5">
    <location>
        <begin position="113"/>
        <end position="133"/>
    </location>
</feature>
<evidence type="ECO:0000256" key="3">
    <source>
        <dbReference type="ARBA" id="ARBA00022989"/>
    </source>
</evidence>
<keyword evidence="8" id="KW-1185">Reference proteome</keyword>
<protein>
    <submittedName>
        <fullName evidence="7">STAS domain-containing protein</fullName>
    </submittedName>
</protein>
<dbReference type="Gene3D" id="3.30.750.24">
    <property type="entry name" value="STAS domain"/>
    <property type="match status" value="1"/>
</dbReference>
<keyword evidence="4 5" id="KW-0472">Membrane</keyword>
<name>A0A6B8KH32_9HYPH</name>
<evidence type="ECO:0000313" key="8">
    <source>
        <dbReference type="Proteomes" id="UP000309061"/>
    </source>
</evidence>
<evidence type="ECO:0000256" key="2">
    <source>
        <dbReference type="ARBA" id="ARBA00022692"/>
    </source>
</evidence>
<feature type="transmembrane region" description="Helical" evidence="5">
    <location>
        <begin position="339"/>
        <end position="358"/>
    </location>
</feature>
<dbReference type="InterPro" id="IPR001902">
    <property type="entry name" value="SLC26A/SulP_fam"/>
</dbReference>
<keyword evidence="2 5" id="KW-0812">Transmembrane</keyword>
<feature type="transmembrane region" description="Helical" evidence="5">
    <location>
        <begin position="216"/>
        <end position="235"/>
    </location>
</feature>
<comment type="subcellular location">
    <subcellularLocation>
        <location evidence="1">Membrane</location>
        <topology evidence="1">Multi-pass membrane protein</topology>
    </subcellularLocation>
</comment>
<feature type="transmembrane region" description="Helical" evidence="5">
    <location>
        <begin position="184"/>
        <end position="209"/>
    </location>
</feature>
<dbReference type="Pfam" id="PF01740">
    <property type="entry name" value="STAS"/>
    <property type="match status" value="1"/>
</dbReference>